<evidence type="ECO:0000313" key="5">
    <source>
        <dbReference type="Proteomes" id="UP001141327"/>
    </source>
</evidence>
<dbReference type="InterPro" id="IPR003100">
    <property type="entry name" value="PAZ_dom"/>
</dbReference>
<evidence type="ECO:0000313" key="4">
    <source>
        <dbReference type="EMBL" id="KAJ4456315.1"/>
    </source>
</evidence>
<dbReference type="Gene3D" id="3.40.50.2300">
    <property type="match status" value="1"/>
</dbReference>
<accession>A0ABQ8UHL6</accession>
<dbReference type="PANTHER" id="PTHR22891">
    <property type="entry name" value="EUKARYOTIC TRANSLATION INITIATION FACTOR 2C"/>
    <property type="match status" value="1"/>
</dbReference>
<dbReference type="Proteomes" id="UP001141327">
    <property type="component" value="Unassembled WGS sequence"/>
</dbReference>
<dbReference type="InterPro" id="IPR012337">
    <property type="entry name" value="RNaseH-like_sf"/>
</dbReference>
<keyword evidence="5" id="KW-1185">Reference proteome</keyword>
<evidence type="ECO:0000259" key="2">
    <source>
        <dbReference type="PROSITE" id="PS50821"/>
    </source>
</evidence>
<dbReference type="InterPro" id="IPR003165">
    <property type="entry name" value="Piwi"/>
</dbReference>
<dbReference type="SUPFAM" id="SSF53098">
    <property type="entry name" value="Ribonuclease H-like"/>
    <property type="match status" value="1"/>
</dbReference>
<comment type="similarity">
    <text evidence="1">Belongs to the argonaute family.</text>
</comment>
<dbReference type="PROSITE" id="PS50821">
    <property type="entry name" value="PAZ"/>
    <property type="match status" value="1"/>
</dbReference>
<dbReference type="EMBL" id="JAPMOS010000074">
    <property type="protein sequence ID" value="KAJ4456315.1"/>
    <property type="molecule type" value="Genomic_DNA"/>
</dbReference>
<name>A0ABQ8UHL6_9EUKA</name>
<dbReference type="SMART" id="SM00950">
    <property type="entry name" value="Piwi"/>
    <property type="match status" value="1"/>
</dbReference>
<dbReference type="InterPro" id="IPR036397">
    <property type="entry name" value="RNaseH_sf"/>
</dbReference>
<dbReference type="Gene3D" id="3.30.420.10">
    <property type="entry name" value="Ribonuclease H-like superfamily/Ribonuclease H"/>
    <property type="match status" value="1"/>
</dbReference>
<gene>
    <name evidence="4" type="ORF">PAPYR_8495</name>
</gene>
<feature type="domain" description="PAZ" evidence="2">
    <location>
        <begin position="226"/>
        <end position="338"/>
    </location>
</feature>
<proteinExistence type="inferred from homology"/>
<feature type="domain" description="Piwi" evidence="3">
    <location>
        <begin position="741"/>
        <end position="903"/>
    </location>
</feature>
<dbReference type="InterPro" id="IPR036085">
    <property type="entry name" value="PAZ_dom_sf"/>
</dbReference>
<dbReference type="SMART" id="SM00949">
    <property type="entry name" value="PAZ"/>
    <property type="match status" value="1"/>
</dbReference>
<evidence type="ECO:0000256" key="1">
    <source>
        <dbReference type="RuleBase" id="RU361178"/>
    </source>
</evidence>
<reference evidence="4" key="1">
    <citation type="journal article" date="2022" name="bioRxiv">
        <title>Genomics of Preaxostyla Flagellates Illuminates Evolutionary Transitions and the Path Towards Mitochondrial Loss.</title>
        <authorList>
            <person name="Novak L.V.F."/>
            <person name="Treitli S.C."/>
            <person name="Pyrih J."/>
            <person name="Halakuc P."/>
            <person name="Pipaliya S.V."/>
            <person name="Vacek V."/>
            <person name="Brzon O."/>
            <person name="Soukal P."/>
            <person name="Eme L."/>
            <person name="Dacks J.B."/>
            <person name="Karnkowska A."/>
            <person name="Elias M."/>
            <person name="Hampl V."/>
        </authorList>
    </citation>
    <scope>NUCLEOTIDE SEQUENCE</scope>
    <source>
        <strain evidence="4">RCP-MX</strain>
    </source>
</reference>
<dbReference type="SUPFAM" id="SSF101690">
    <property type="entry name" value="PAZ domain"/>
    <property type="match status" value="1"/>
</dbReference>
<evidence type="ECO:0000259" key="3">
    <source>
        <dbReference type="PROSITE" id="PS50822"/>
    </source>
</evidence>
<dbReference type="Pfam" id="PF02171">
    <property type="entry name" value="Piwi"/>
    <property type="match status" value="1"/>
</dbReference>
<dbReference type="Pfam" id="PF02170">
    <property type="entry name" value="PAZ"/>
    <property type="match status" value="1"/>
</dbReference>
<dbReference type="Gene3D" id="2.170.260.10">
    <property type="entry name" value="paz domain"/>
    <property type="match status" value="1"/>
</dbReference>
<sequence length="918" mass="102029">MIVGEHPLLAPRAAPLRDRVGRSVQLASNLYKFSLTPNTTFHEYNVRFIPEQSASRMEALIRVVMRQKFADAMRDKFFTNVRREATSAHCFCTECFDPFEAIVNTARPGAPESPCTVIFDLMGSHSGVPHPVLRIAFEKALGKMGLVEMVHNMYDPKAARQIPRAPFELWPGFAATPTQTTGGLCLAVDVSYRLLRTGLATRGRGSAAKLTFLLFVLLGAALPADTVLDELRRIRSLNPKSAEDFAHRMAHILVITRYNNCTYRITGVELDKNPTKTFPRRIPGTKPPRVEEVTFENYVQSRYGAQTKDHRQPLVRAMPTRGPKSEVLLIPEHLFLTGLTDEVRSDFRLMKSIKDCQDTNPRGRFQSIGDLIQKLDRQGREELAKFGISFDRHGLAVQGRVLPPQRIVFGNMTVSTGGPVLPASATSRPSPCLLMLPFSVHALSPAVALPFVRLPAADWSRAFHTSNLLEGKPLNNWMIFFPENQGHVAHKFVGDLRRVAHDVPVGEPVFCPCRGDLPEDVDGTLEQVGRALLWPFSSHPSDTPPAIPLARPKAHSSPLPLFGFFCLSVSVPQACNQGRPPQIAVVVLPDKDKERYKKIKQLCVPIPARPGEPPSWKPKPIPTQCVQAESVPLAPHTPDLCWHRLTATTTLFIASLEKGLSVTTKLWIQMQAKMGGVPWGVQEQTAVGLTASFDRSATRYFSRAMGQATGTQDPLMIPTTMPPIVPRLQRIIESALVEYAKNNRDTLPKMILLYRNGAGLDQFRKLLTLEVPLIYQACDAVRPGGGYRPKVAYIAMRKKTNTRFVLADGYSNAPPGTVIDDPAACMPGLYDFYLISQSVAPATTASPVHYTVLSDNTGLPSDYMQMFTYRLCHTYYNWSGTVSQPGVIQYAHRLAQMLTDVYVRNAPHSQLQHCLHFL</sequence>
<comment type="caution">
    <text evidence="4">The sequence shown here is derived from an EMBL/GenBank/DDBJ whole genome shotgun (WGS) entry which is preliminary data.</text>
</comment>
<organism evidence="4 5">
    <name type="scientific">Paratrimastix pyriformis</name>
    <dbReference type="NCBI Taxonomy" id="342808"/>
    <lineage>
        <taxon>Eukaryota</taxon>
        <taxon>Metamonada</taxon>
        <taxon>Preaxostyla</taxon>
        <taxon>Paratrimastigidae</taxon>
        <taxon>Paratrimastix</taxon>
    </lineage>
</organism>
<protein>
    <submittedName>
        <fullName evidence="4">Piwi-like protein</fullName>
    </submittedName>
</protein>
<dbReference type="PROSITE" id="PS50822">
    <property type="entry name" value="PIWI"/>
    <property type="match status" value="1"/>
</dbReference>